<dbReference type="RefSeq" id="WP_008336329.1">
    <property type="nucleotide sequence ID" value="NZ_AFRZ01000001.1"/>
</dbReference>
<name>B6BGR1_SULGG</name>
<evidence type="ECO:0000313" key="1">
    <source>
        <dbReference type="EMBL" id="EHP29692.1"/>
    </source>
</evidence>
<keyword evidence="2" id="KW-1185">Reference proteome</keyword>
<dbReference type="OrthoDB" id="5334634at2"/>
<reference evidence="1 2" key="1">
    <citation type="journal article" date="2012" name="Proc. Natl. Acad. Sci. U.S.A.">
        <title>Genome and physiology of a model Epsilonproteobacterium responsible for sulfide detoxification in marine oxygen depletion zones.</title>
        <authorList>
            <person name="Grote J."/>
            <person name="Schott T."/>
            <person name="Bruckner C.G."/>
            <person name="Glockner F.O."/>
            <person name="Jost G."/>
            <person name="Teeling H."/>
            <person name="Labrenz M."/>
            <person name="Jurgens K."/>
        </authorList>
    </citation>
    <scope>NUCLEOTIDE SEQUENCE [LARGE SCALE GENOMIC DNA]</scope>
    <source>
        <strain evidence="1 2">GD1</strain>
    </source>
</reference>
<dbReference type="HOGENOM" id="CLU_147162_12_0_7"/>
<dbReference type="AlphaFoldDB" id="B6BGR1"/>
<dbReference type="PATRIC" id="fig|929558.5.peg.1160"/>
<dbReference type="STRING" id="929558.SMGD1_1168"/>
<organism evidence="1 2">
    <name type="scientific">Sulfurimonas gotlandica (strain DSM 19862 / JCM 16533 / GD1)</name>
    <dbReference type="NCBI Taxonomy" id="929558"/>
    <lineage>
        <taxon>Bacteria</taxon>
        <taxon>Pseudomonadati</taxon>
        <taxon>Campylobacterota</taxon>
        <taxon>Epsilonproteobacteria</taxon>
        <taxon>Campylobacterales</taxon>
        <taxon>Sulfurimonadaceae</taxon>
        <taxon>Sulfurimonas</taxon>
    </lineage>
</organism>
<dbReference type="Proteomes" id="UP000006431">
    <property type="component" value="Unassembled WGS sequence"/>
</dbReference>
<gene>
    <name evidence="1" type="ORF">SMGD1_1168</name>
</gene>
<sequence>MDNKAEFSPYYPGMNILSSTLYKDQLKEILKLLEEENAADAKSFELYLDTIIINMQTKVKKYKQSIYFNDENIKDIENQGCTIPFFIDEKKNVYVLLGLLNNKVVS</sequence>
<dbReference type="EMBL" id="AFRZ01000001">
    <property type="protein sequence ID" value="EHP29692.1"/>
    <property type="molecule type" value="Genomic_DNA"/>
</dbReference>
<proteinExistence type="predicted"/>
<evidence type="ECO:0000313" key="2">
    <source>
        <dbReference type="Proteomes" id="UP000006431"/>
    </source>
</evidence>
<comment type="caution">
    <text evidence="1">The sequence shown here is derived from an EMBL/GenBank/DDBJ whole genome shotgun (WGS) entry which is preliminary data.</text>
</comment>
<accession>H1FYZ7</accession>
<protein>
    <submittedName>
        <fullName evidence="1">Uncharacterized protein</fullName>
    </submittedName>
</protein>
<accession>B6BGR1</accession>